<dbReference type="SMART" id="SM00911">
    <property type="entry name" value="HWE_HK"/>
    <property type="match status" value="1"/>
</dbReference>
<keyword evidence="16" id="KW-0675">Receptor</keyword>
<evidence type="ECO:0000313" key="20">
    <source>
        <dbReference type="Proteomes" id="UP000262379"/>
    </source>
</evidence>
<evidence type="ECO:0000256" key="9">
    <source>
        <dbReference type="ARBA" id="ARBA00022679"/>
    </source>
</evidence>
<keyword evidence="7" id="KW-0285">Flavoprotein</keyword>
<dbReference type="InterPro" id="IPR000014">
    <property type="entry name" value="PAS"/>
</dbReference>
<keyword evidence="8" id="KW-0288">FMN</keyword>
<evidence type="ECO:0000256" key="14">
    <source>
        <dbReference type="ARBA" id="ARBA00022991"/>
    </source>
</evidence>
<dbReference type="InterPro" id="IPR000700">
    <property type="entry name" value="PAS-assoc_C"/>
</dbReference>
<dbReference type="PANTHER" id="PTHR41523:SF8">
    <property type="entry name" value="ETHYLENE RESPONSE SENSOR PROTEIN"/>
    <property type="match status" value="1"/>
</dbReference>
<protein>
    <recommendedName>
        <fullName evidence="3">Blue-light-activated histidine kinase</fullName>
        <ecNumber evidence="2">2.7.13.3</ecNumber>
    </recommendedName>
</protein>
<dbReference type="Pfam" id="PF07536">
    <property type="entry name" value="HWE_HK"/>
    <property type="match status" value="1"/>
</dbReference>
<keyword evidence="15" id="KW-0843">Virulence</keyword>
<dbReference type="EMBL" id="QURN01000006">
    <property type="protein sequence ID" value="RFC67869.1"/>
    <property type="molecule type" value="Genomic_DNA"/>
</dbReference>
<evidence type="ECO:0000256" key="6">
    <source>
        <dbReference type="ARBA" id="ARBA00022606"/>
    </source>
</evidence>
<keyword evidence="10" id="KW-0677">Repeat</keyword>
<dbReference type="GO" id="GO:0006355">
    <property type="term" value="P:regulation of DNA-templated transcription"/>
    <property type="evidence" value="ECO:0007669"/>
    <property type="project" value="InterPro"/>
</dbReference>
<evidence type="ECO:0000256" key="10">
    <source>
        <dbReference type="ARBA" id="ARBA00022737"/>
    </source>
</evidence>
<keyword evidence="5" id="KW-0597">Phosphoprotein</keyword>
<dbReference type="PROSITE" id="PS50112">
    <property type="entry name" value="PAS"/>
    <property type="match status" value="1"/>
</dbReference>
<dbReference type="RefSeq" id="WP_116623704.1">
    <property type="nucleotide sequence ID" value="NZ_QURN01000006.1"/>
</dbReference>
<accession>A0A371XF62</accession>
<dbReference type="PROSITE" id="PS50113">
    <property type="entry name" value="PAC"/>
    <property type="match status" value="1"/>
</dbReference>
<keyword evidence="4" id="KW-0600">Photoreceptor protein</keyword>
<evidence type="ECO:0000256" key="16">
    <source>
        <dbReference type="ARBA" id="ARBA00023170"/>
    </source>
</evidence>
<keyword evidence="6" id="KW-0716">Sensory transduction</keyword>
<dbReference type="AlphaFoldDB" id="A0A371XF62"/>
<comment type="catalytic activity">
    <reaction evidence="1">
        <text>ATP + protein L-histidine = ADP + protein N-phospho-L-histidine.</text>
        <dbReference type="EC" id="2.7.13.3"/>
    </reaction>
</comment>
<evidence type="ECO:0000256" key="15">
    <source>
        <dbReference type="ARBA" id="ARBA00023026"/>
    </source>
</evidence>
<evidence type="ECO:0000256" key="7">
    <source>
        <dbReference type="ARBA" id="ARBA00022630"/>
    </source>
</evidence>
<sequence>MVSRADPHAIARLAAIVEWSFDAIVSKDLNSIITSWNPAAARLFGYTEEEAVGQSVRMLIPEHLQAEEETIIERIKHGEAVESFETTRVRKDGTLIAVSITISPIKNARGRIIGASKIARDITVAKEHERRIRLLMREVNHRVKNQFAVILSMVRETTKRSTDPAELESQIRERIMALSRSHDLLVTSDWTGASLRDLVLEHLRPFGHEDRISVSGPDITLQSNAVQALGMAFHELGTNSAKYGALAHDMGKLTVGWMFKIGSSGKREMALSWEEVSPGISAAEAEDARKGFGTVVLKRVAPQALSGASVLEHEAGRYAWRLEAPLESVAVQSPLHGTG</sequence>
<dbReference type="SUPFAM" id="SSF55785">
    <property type="entry name" value="PYP-like sensor domain (PAS domain)"/>
    <property type="match status" value="1"/>
</dbReference>
<dbReference type="Proteomes" id="UP000262379">
    <property type="component" value="Unassembled WGS sequence"/>
</dbReference>
<feature type="domain" description="PAS" evidence="17">
    <location>
        <begin position="9"/>
        <end position="78"/>
    </location>
</feature>
<keyword evidence="9" id="KW-0808">Transferase</keyword>
<name>A0A371XF62_9HYPH</name>
<dbReference type="CDD" id="cd00130">
    <property type="entry name" value="PAS"/>
    <property type="match status" value="1"/>
</dbReference>
<dbReference type="SMART" id="SM00091">
    <property type="entry name" value="PAS"/>
    <property type="match status" value="1"/>
</dbReference>
<evidence type="ECO:0000259" key="18">
    <source>
        <dbReference type="PROSITE" id="PS50113"/>
    </source>
</evidence>
<keyword evidence="12" id="KW-0418">Kinase</keyword>
<keyword evidence="13" id="KW-0067">ATP-binding</keyword>
<evidence type="ECO:0000256" key="1">
    <source>
        <dbReference type="ARBA" id="ARBA00000085"/>
    </source>
</evidence>
<evidence type="ECO:0000256" key="13">
    <source>
        <dbReference type="ARBA" id="ARBA00022840"/>
    </source>
</evidence>
<evidence type="ECO:0000256" key="3">
    <source>
        <dbReference type="ARBA" id="ARBA00021740"/>
    </source>
</evidence>
<comment type="caution">
    <text evidence="19">The sequence shown here is derived from an EMBL/GenBank/DDBJ whole genome shotgun (WGS) entry which is preliminary data.</text>
</comment>
<proteinExistence type="predicted"/>
<dbReference type="NCBIfam" id="TIGR00229">
    <property type="entry name" value="sensory_box"/>
    <property type="match status" value="1"/>
</dbReference>
<organism evidence="19 20">
    <name type="scientific">Mesorhizobium denitrificans</name>
    <dbReference type="NCBI Taxonomy" id="2294114"/>
    <lineage>
        <taxon>Bacteria</taxon>
        <taxon>Pseudomonadati</taxon>
        <taxon>Pseudomonadota</taxon>
        <taxon>Alphaproteobacteria</taxon>
        <taxon>Hyphomicrobiales</taxon>
        <taxon>Phyllobacteriaceae</taxon>
        <taxon>Mesorhizobium</taxon>
    </lineage>
</organism>
<dbReference type="PANTHER" id="PTHR41523">
    <property type="entry name" value="TWO-COMPONENT SYSTEM SENSOR PROTEIN"/>
    <property type="match status" value="1"/>
</dbReference>
<evidence type="ECO:0000256" key="5">
    <source>
        <dbReference type="ARBA" id="ARBA00022553"/>
    </source>
</evidence>
<dbReference type="SMART" id="SM00086">
    <property type="entry name" value="PAC"/>
    <property type="match status" value="1"/>
</dbReference>
<keyword evidence="11" id="KW-0547">Nucleotide-binding</keyword>
<dbReference type="GO" id="GO:0009881">
    <property type="term" value="F:photoreceptor activity"/>
    <property type="evidence" value="ECO:0007669"/>
    <property type="project" value="UniProtKB-KW"/>
</dbReference>
<dbReference type="InterPro" id="IPR013767">
    <property type="entry name" value="PAS_fold"/>
</dbReference>
<gene>
    <name evidence="19" type="ORF">DY251_09810</name>
</gene>
<evidence type="ECO:0000259" key="17">
    <source>
        <dbReference type="PROSITE" id="PS50112"/>
    </source>
</evidence>
<dbReference type="Pfam" id="PF00989">
    <property type="entry name" value="PAS"/>
    <property type="match status" value="1"/>
</dbReference>
<dbReference type="EC" id="2.7.13.3" evidence="2"/>
<dbReference type="GO" id="GO:0005524">
    <property type="term" value="F:ATP binding"/>
    <property type="evidence" value="ECO:0007669"/>
    <property type="project" value="UniProtKB-KW"/>
</dbReference>
<dbReference type="InterPro" id="IPR035965">
    <property type="entry name" value="PAS-like_dom_sf"/>
</dbReference>
<keyword evidence="20" id="KW-1185">Reference proteome</keyword>
<feature type="domain" description="PAC" evidence="18">
    <location>
        <begin position="82"/>
        <end position="134"/>
    </location>
</feature>
<evidence type="ECO:0000313" key="19">
    <source>
        <dbReference type="EMBL" id="RFC67869.1"/>
    </source>
</evidence>
<dbReference type="InterPro" id="IPR001610">
    <property type="entry name" value="PAC"/>
</dbReference>
<keyword evidence="14" id="KW-0157">Chromophore</keyword>
<evidence type="ECO:0000256" key="12">
    <source>
        <dbReference type="ARBA" id="ARBA00022777"/>
    </source>
</evidence>
<evidence type="ECO:0000256" key="4">
    <source>
        <dbReference type="ARBA" id="ARBA00022543"/>
    </source>
</evidence>
<evidence type="ECO:0000256" key="8">
    <source>
        <dbReference type="ARBA" id="ARBA00022643"/>
    </source>
</evidence>
<dbReference type="GO" id="GO:0004673">
    <property type="term" value="F:protein histidine kinase activity"/>
    <property type="evidence" value="ECO:0007669"/>
    <property type="project" value="UniProtKB-EC"/>
</dbReference>
<reference evidence="20" key="1">
    <citation type="submission" date="2018-08" db="EMBL/GenBank/DDBJ databases">
        <authorList>
            <person name="Im W.T."/>
        </authorList>
    </citation>
    <scope>NUCLEOTIDE SEQUENCE [LARGE SCALE GENOMIC DNA]</scope>
    <source>
        <strain evidence="20">LA-28</strain>
    </source>
</reference>
<evidence type="ECO:0000256" key="2">
    <source>
        <dbReference type="ARBA" id="ARBA00012438"/>
    </source>
</evidence>
<dbReference type="InterPro" id="IPR011102">
    <property type="entry name" value="Sig_transdc_His_kinase_HWE"/>
</dbReference>
<dbReference type="Gene3D" id="3.30.450.20">
    <property type="entry name" value="PAS domain"/>
    <property type="match status" value="1"/>
</dbReference>
<evidence type="ECO:0000256" key="11">
    <source>
        <dbReference type="ARBA" id="ARBA00022741"/>
    </source>
</evidence>